<dbReference type="AlphaFoldDB" id="A0A834M9C7"/>
<reference evidence="2" key="1">
    <citation type="submission" date="2020-08" db="EMBL/GenBank/DDBJ databases">
        <title>Genome sequencing and assembly of the red palm weevil Rhynchophorus ferrugineus.</title>
        <authorList>
            <person name="Dias G.B."/>
            <person name="Bergman C.M."/>
            <person name="Manee M."/>
        </authorList>
    </citation>
    <scope>NUCLEOTIDE SEQUENCE</scope>
    <source>
        <strain evidence="2">AA-2017</strain>
        <tissue evidence="2">Whole larva</tissue>
    </source>
</reference>
<name>A0A834M9C7_RHYFE</name>
<comment type="caution">
    <text evidence="2">The sequence shown here is derived from an EMBL/GenBank/DDBJ whole genome shotgun (WGS) entry which is preliminary data.</text>
</comment>
<sequence>MKSLKLATLFGTNQTNPRPPKTKPHNHPTDGPIEKVLRDNPNNSELTMIRDPAQRRPPARRPTAPPPFEDFRGRHRWRLIMRPVLNFGSRL</sequence>
<evidence type="ECO:0000313" key="3">
    <source>
        <dbReference type="Proteomes" id="UP000625711"/>
    </source>
</evidence>
<accession>A0A834M9C7</accession>
<evidence type="ECO:0000256" key="1">
    <source>
        <dbReference type="SAM" id="MobiDB-lite"/>
    </source>
</evidence>
<organism evidence="2 3">
    <name type="scientific">Rhynchophorus ferrugineus</name>
    <name type="common">Red palm weevil</name>
    <name type="synonym">Curculio ferrugineus</name>
    <dbReference type="NCBI Taxonomy" id="354439"/>
    <lineage>
        <taxon>Eukaryota</taxon>
        <taxon>Metazoa</taxon>
        <taxon>Ecdysozoa</taxon>
        <taxon>Arthropoda</taxon>
        <taxon>Hexapoda</taxon>
        <taxon>Insecta</taxon>
        <taxon>Pterygota</taxon>
        <taxon>Neoptera</taxon>
        <taxon>Endopterygota</taxon>
        <taxon>Coleoptera</taxon>
        <taxon>Polyphaga</taxon>
        <taxon>Cucujiformia</taxon>
        <taxon>Curculionidae</taxon>
        <taxon>Dryophthorinae</taxon>
        <taxon>Rhynchophorus</taxon>
    </lineage>
</organism>
<feature type="region of interest" description="Disordered" evidence="1">
    <location>
        <begin position="1"/>
        <end position="71"/>
    </location>
</feature>
<keyword evidence="3" id="KW-1185">Reference proteome</keyword>
<gene>
    <name evidence="2" type="ORF">GWI33_014186</name>
</gene>
<evidence type="ECO:0000313" key="2">
    <source>
        <dbReference type="EMBL" id="KAF7273076.1"/>
    </source>
</evidence>
<proteinExistence type="predicted"/>
<dbReference type="EMBL" id="JAACXV010013573">
    <property type="protein sequence ID" value="KAF7273076.1"/>
    <property type="molecule type" value="Genomic_DNA"/>
</dbReference>
<protein>
    <submittedName>
        <fullName evidence="2">Uncharacterized protein</fullName>
    </submittedName>
</protein>
<dbReference type="Proteomes" id="UP000625711">
    <property type="component" value="Unassembled WGS sequence"/>
</dbReference>